<proteinExistence type="predicted"/>
<feature type="domain" description="Helix-turn-helix" evidence="2">
    <location>
        <begin position="12"/>
        <end position="61"/>
    </location>
</feature>
<reference evidence="3 4" key="1">
    <citation type="submission" date="2022-06" db="EMBL/GenBank/DDBJ databases">
        <title>Endosaccharibacter gen. nov., sp. nov., endophytic bacteria isolated from sugarcane.</title>
        <authorList>
            <person name="Pitiwittayakul N."/>
            <person name="Yukphan P."/>
            <person name="Charoenyingcharoen P."/>
            <person name="Tanasupawat S."/>
        </authorList>
    </citation>
    <scope>NUCLEOTIDE SEQUENCE [LARGE SCALE GENOMIC DNA]</scope>
    <source>
        <strain evidence="3 4">KSS8</strain>
    </source>
</reference>
<dbReference type="EMBL" id="JAMSKV010000019">
    <property type="protein sequence ID" value="MCQ8279981.1"/>
    <property type="molecule type" value="Genomic_DNA"/>
</dbReference>
<dbReference type="Pfam" id="PF12728">
    <property type="entry name" value="HTH_17"/>
    <property type="match status" value="1"/>
</dbReference>
<evidence type="ECO:0000313" key="3">
    <source>
        <dbReference type="EMBL" id="MCQ8279981.1"/>
    </source>
</evidence>
<feature type="region of interest" description="Disordered" evidence="1">
    <location>
        <begin position="66"/>
        <end position="102"/>
    </location>
</feature>
<keyword evidence="4" id="KW-1185">Reference proteome</keyword>
<gene>
    <name evidence="3" type="ORF">NFI95_16180</name>
</gene>
<dbReference type="InterPro" id="IPR009061">
    <property type="entry name" value="DNA-bd_dom_put_sf"/>
</dbReference>
<accession>A0ABT1WAS1</accession>
<sequence>MLDRSAQLAARYLRTHEAARLLGISPRTLEKYRCHGSGPTFRKLGGRVVYAIDDLDAWAEQAACRSTSDPRYDEARAAGRPNTDVRTAPLPQPPAPAGDYRR</sequence>
<name>A0ABT1WAS1_9PROT</name>
<dbReference type="SUPFAM" id="SSF46955">
    <property type="entry name" value="Putative DNA-binding domain"/>
    <property type="match status" value="1"/>
</dbReference>
<evidence type="ECO:0000259" key="2">
    <source>
        <dbReference type="Pfam" id="PF12728"/>
    </source>
</evidence>
<dbReference type="RefSeq" id="WP_422865471.1">
    <property type="nucleotide sequence ID" value="NZ_JAMSKV010000019.1"/>
</dbReference>
<evidence type="ECO:0000256" key="1">
    <source>
        <dbReference type="SAM" id="MobiDB-lite"/>
    </source>
</evidence>
<protein>
    <submittedName>
        <fullName evidence="3">Helix-turn-helix domain-containing protein</fullName>
    </submittedName>
</protein>
<feature type="compositionally biased region" description="Basic and acidic residues" evidence="1">
    <location>
        <begin position="68"/>
        <end position="77"/>
    </location>
</feature>
<comment type="caution">
    <text evidence="3">The sequence shown here is derived from an EMBL/GenBank/DDBJ whole genome shotgun (WGS) entry which is preliminary data.</text>
</comment>
<organism evidence="3 4">
    <name type="scientific">Endosaccharibacter trunci</name>
    <dbReference type="NCBI Taxonomy" id="2812733"/>
    <lineage>
        <taxon>Bacteria</taxon>
        <taxon>Pseudomonadati</taxon>
        <taxon>Pseudomonadota</taxon>
        <taxon>Alphaproteobacteria</taxon>
        <taxon>Acetobacterales</taxon>
        <taxon>Acetobacteraceae</taxon>
        <taxon>Endosaccharibacter</taxon>
    </lineage>
</organism>
<dbReference type="Proteomes" id="UP001524587">
    <property type="component" value="Unassembled WGS sequence"/>
</dbReference>
<dbReference type="InterPro" id="IPR041657">
    <property type="entry name" value="HTH_17"/>
</dbReference>
<evidence type="ECO:0000313" key="4">
    <source>
        <dbReference type="Proteomes" id="UP001524587"/>
    </source>
</evidence>